<protein>
    <submittedName>
        <fullName evidence="2">Uncharacterized protein</fullName>
    </submittedName>
</protein>
<feature type="transmembrane region" description="Helical" evidence="1">
    <location>
        <begin position="94"/>
        <end position="114"/>
    </location>
</feature>
<keyword evidence="1" id="KW-0812">Transmembrane</keyword>
<keyword evidence="1" id="KW-1133">Transmembrane helix</keyword>
<keyword evidence="3" id="KW-1185">Reference proteome</keyword>
<evidence type="ECO:0000313" key="3">
    <source>
        <dbReference type="Proteomes" id="UP001138661"/>
    </source>
</evidence>
<gene>
    <name evidence="2" type="ORF">KX928_05930</name>
</gene>
<proteinExistence type="predicted"/>
<comment type="caution">
    <text evidence="2">The sequence shown here is derived from an EMBL/GenBank/DDBJ whole genome shotgun (WGS) entry which is preliminary data.</text>
</comment>
<dbReference type="Proteomes" id="UP001138661">
    <property type="component" value="Unassembled WGS sequence"/>
</dbReference>
<dbReference type="AlphaFoldDB" id="A0A9X1FTM9"/>
<accession>A0A9X1FTM9</accession>
<reference evidence="2" key="1">
    <citation type="submission" date="2021-07" db="EMBL/GenBank/DDBJ databases">
        <title>Roseobacter insulae sp. nov., isolated from a tidal flat.</title>
        <authorList>
            <person name="Park S."/>
            <person name="Yoon J.-H."/>
        </authorList>
    </citation>
    <scope>NUCLEOTIDE SEQUENCE</scope>
    <source>
        <strain evidence="2">YSTF-M11</strain>
    </source>
</reference>
<keyword evidence="1" id="KW-0472">Membrane</keyword>
<evidence type="ECO:0000256" key="1">
    <source>
        <dbReference type="SAM" id="Phobius"/>
    </source>
</evidence>
<name>A0A9X1FTM9_9RHOB</name>
<dbReference type="EMBL" id="JAHXDN010000001">
    <property type="protein sequence ID" value="MBW4707321.1"/>
    <property type="molecule type" value="Genomic_DNA"/>
</dbReference>
<sequence length="199" mass="22438">MAQMQDVDRDVAAIRAMIAEENTAPAAMPRPKRGSVDAEQISRKDLAPAPTAERRKSIAASVVSLLIVRILRYRPNTKVILGTSFVLMALLQPVFVLGVVLVTLIAVMITYVVLGAETFWRRFLSAFQLYARWFPATARKLRIHGELAARKWDRLLERLPDRLADSLRAPDLRAMARADKRHAEAMVDRLNRLHDETAT</sequence>
<organism evidence="2 3">
    <name type="scientific">Roseobacter insulae</name>
    <dbReference type="NCBI Taxonomy" id="2859783"/>
    <lineage>
        <taxon>Bacteria</taxon>
        <taxon>Pseudomonadati</taxon>
        <taxon>Pseudomonadota</taxon>
        <taxon>Alphaproteobacteria</taxon>
        <taxon>Rhodobacterales</taxon>
        <taxon>Roseobacteraceae</taxon>
        <taxon>Roseobacter</taxon>
    </lineage>
</organism>
<dbReference type="RefSeq" id="WP_219499938.1">
    <property type="nucleotide sequence ID" value="NZ_JAHXDN010000001.1"/>
</dbReference>
<evidence type="ECO:0000313" key="2">
    <source>
        <dbReference type="EMBL" id="MBW4707321.1"/>
    </source>
</evidence>